<dbReference type="SUPFAM" id="SSF46565">
    <property type="entry name" value="Chaperone J-domain"/>
    <property type="match status" value="1"/>
</dbReference>
<dbReference type="PROSITE" id="PS50076">
    <property type="entry name" value="DNAJ_2"/>
    <property type="match status" value="1"/>
</dbReference>
<dbReference type="PANTHER" id="PTHR44176">
    <property type="entry name" value="DNAJ HOMOLOG SUBFAMILY C MEMBER 25"/>
    <property type="match status" value="1"/>
</dbReference>
<dbReference type="EMBL" id="CAXKWB010027101">
    <property type="protein sequence ID" value="CAL4131318.1"/>
    <property type="molecule type" value="Genomic_DNA"/>
</dbReference>
<evidence type="ECO:0000256" key="6">
    <source>
        <dbReference type="ARBA" id="ARBA00024193"/>
    </source>
</evidence>
<gene>
    <name evidence="10" type="ORF">MNOR_LOCUS26734</name>
</gene>
<dbReference type="PROSITE" id="PS00636">
    <property type="entry name" value="DNAJ_1"/>
    <property type="match status" value="1"/>
</dbReference>
<sequence length="343" mass="41566">TSRRKLMMWRLLLIFSLCIVFQSSHADYVESYYCGEDNCYDLLGITRDATKAEVKRAFRSTAAKTHPDKFRDLDEKEKAELRFQLLSTAYDILRDDEARADYDYMLDNPEQFYQNYYRAWRRRNAPSVDIRIVIAVTISLISLVQYYNGWTKYEEAIKHFTTTPKYRLQAIDIAKKDGLLDDEKNKKKQRGMTKEEIRQKEEAIIREVIESKMDIRGVYAKPTYTDILWVQLAFLPYWIALYIQWYLRWVWKFWIKKEEYEDEEKLHLIRKNLGISQGQMDALEDETKEEYLELELWIKDNFTEWKTERDEEMRKKMAQSGRYKSYRRYMKQNGPGRMYFDDS</sequence>
<feature type="non-terminal residue" evidence="10">
    <location>
        <position position="1"/>
    </location>
</feature>
<protein>
    <recommendedName>
        <fullName evidence="9">J domain-containing protein</fullName>
    </recommendedName>
</protein>
<evidence type="ECO:0000256" key="5">
    <source>
        <dbReference type="ARBA" id="ARBA00023186"/>
    </source>
</evidence>
<keyword evidence="4 7" id="KW-0472">Membrane</keyword>
<dbReference type="GO" id="GO:0005789">
    <property type="term" value="C:endoplasmic reticulum membrane"/>
    <property type="evidence" value="ECO:0007669"/>
    <property type="project" value="TreeGrafter"/>
</dbReference>
<dbReference type="Gene3D" id="1.10.287.110">
    <property type="entry name" value="DnaJ domain"/>
    <property type="match status" value="1"/>
</dbReference>
<keyword evidence="8" id="KW-0732">Signal</keyword>
<keyword evidence="11" id="KW-1185">Reference proteome</keyword>
<reference evidence="10 11" key="1">
    <citation type="submission" date="2024-05" db="EMBL/GenBank/DDBJ databases">
        <authorList>
            <person name="Wallberg A."/>
        </authorList>
    </citation>
    <scope>NUCLEOTIDE SEQUENCE [LARGE SCALE GENOMIC DNA]</scope>
</reference>
<feature type="transmembrane region" description="Helical" evidence="7">
    <location>
        <begin position="228"/>
        <end position="247"/>
    </location>
</feature>
<evidence type="ECO:0000256" key="8">
    <source>
        <dbReference type="SAM" id="SignalP"/>
    </source>
</evidence>
<evidence type="ECO:0000256" key="4">
    <source>
        <dbReference type="ARBA" id="ARBA00023136"/>
    </source>
</evidence>
<evidence type="ECO:0000313" key="11">
    <source>
        <dbReference type="Proteomes" id="UP001497623"/>
    </source>
</evidence>
<dbReference type="PRINTS" id="PR00625">
    <property type="entry name" value="JDOMAIN"/>
</dbReference>
<keyword evidence="5" id="KW-0143">Chaperone</keyword>
<dbReference type="InterPro" id="IPR001623">
    <property type="entry name" value="DnaJ_domain"/>
</dbReference>
<evidence type="ECO:0000313" key="10">
    <source>
        <dbReference type="EMBL" id="CAL4131318.1"/>
    </source>
</evidence>
<evidence type="ECO:0000259" key="9">
    <source>
        <dbReference type="PROSITE" id="PS50076"/>
    </source>
</evidence>
<dbReference type="SMART" id="SM00271">
    <property type="entry name" value="DnaJ"/>
    <property type="match status" value="1"/>
</dbReference>
<feature type="chain" id="PRO_5043483622" description="J domain-containing protein" evidence="8">
    <location>
        <begin position="27"/>
        <end position="343"/>
    </location>
</feature>
<organism evidence="10 11">
    <name type="scientific">Meganyctiphanes norvegica</name>
    <name type="common">Northern krill</name>
    <name type="synonym">Thysanopoda norvegica</name>
    <dbReference type="NCBI Taxonomy" id="48144"/>
    <lineage>
        <taxon>Eukaryota</taxon>
        <taxon>Metazoa</taxon>
        <taxon>Ecdysozoa</taxon>
        <taxon>Arthropoda</taxon>
        <taxon>Crustacea</taxon>
        <taxon>Multicrustacea</taxon>
        <taxon>Malacostraca</taxon>
        <taxon>Eumalacostraca</taxon>
        <taxon>Eucarida</taxon>
        <taxon>Euphausiacea</taxon>
        <taxon>Euphausiidae</taxon>
        <taxon>Meganyctiphanes</taxon>
    </lineage>
</organism>
<feature type="domain" description="J" evidence="9">
    <location>
        <begin position="38"/>
        <end position="106"/>
    </location>
</feature>
<comment type="caution">
    <text evidence="10">The sequence shown here is derived from an EMBL/GenBank/DDBJ whole genome shotgun (WGS) entry which is preliminary data.</text>
</comment>
<dbReference type="Pfam" id="PF00226">
    <property type="entry name" value="DnaJ"/>
    <property type="match status" value="1"/>
</dbReference>
<feature type="signal peptide" evidence="8">
    <location>
        <begin position="1"/>
        <end position="26"/>
    </location>
</feature>
<evidence type="ECO:0000256" key="2">
    <source>
        <dbReference type="ARBA" id="ARBA00022692"/>
    </source>
</evidence>
<dbReference type="GO" id="GO:0006457">
    <property type="term" value="P:protein folding"/>
    <property type="evidence" value="ECO:0007669"/>
    <property type="project" value="InterPro"/>
</dbReference>
<evidence type="ECO:0000256" key="3">
    <source>
        <dbReference type="ARBA" id="ARBA00022989"/>
    </source>
</evidence>
<keyword evidence="3 7" id="KW-1133">Transmembrane helix</keyword>
<dbReference type="InterPro" id="IPR044632">
    <property type="entry name" value="DNAJC25-like"/>
</dbReference>
<evidence type="ECO:0000256" key="7">
    <source>
        <dbReference type="SAM" id="Phobius"/>
    </source>
</evidence>
<dbReference type="InterPro" id="IPR036869">
    <property type="entry name" value="J_dom_sf"/>
</dbReference>
<keyword evidence="2 7" id="KW-0812">Transmembrane</keyword>
<proteinExistence type="inferred from homology"/>
<dbReference type="PANTHER" id="PTHR44176:SF1">
    <property type="entry name" value="DNAJ HOMOLOG SUBFAMILY C MEMBER 25"/>
    <property type="match status" value="1"/>
</dbReference>
<dbReference type="CDD" id="cd06257">
    <property type="entry name" value="DnaJ"/>
    <property type="match status" value="1"/>
</dbReference>
<accession>A0AAV2RRF9</accession>
<comment type="similarity">
    <text evidence="6">Belongs to the DNAJC25 family.</text>
</comment>
<dbReference type="Proteomes" id="UP001497623">
    <property type="component" value="Unassembled WGS sequence"/>
</dbReference>
<dbReference type="InterPro" id="IPR018253">
    <property type="entry name" value="DnaJ_domain_CS"/>
</dbReference>
<dbReference type="AlphaFoldDB" id="A0AAV2RRF9"/>
<evidence type="ECO:0000256" key="1">
    <source>
        <dbReference type="ARBA" id="ARBA00004141"/>
    </source>
</evidence>
<comment type="subcellular location">
    <subcellularLocation>
        <location evidence="1">Membrane</location>
        <topology evidence="1">Multi-pass membrane protein</topology>
    </subcellularLocation>
</comment>
<name>A0AAV2RRF9_MEGNR</name>